<dbReference type="SUPFAM" id="SSF101447">
    <property type="entry name" value="Formin homology 2 domain (FH2 domain)"/>
    <property type="match status" value="1"/>
</dbReference>
<feature type="compositionally biased region" description="Polar residues" evidence="3">
    <location>
        <begin position="1"/>
        <end position="14"/>
    </location>
</feature>
<dbReference type="Gene3D" id="1.20.58.2220">
    <property type="entry name" value="Formin, FH2 domain"/>
    <property type="match status" value="2"/>
</dbReference>
<dbReference type="STRING" id="1094619.G5AGJ6"/>
<feature type="region of interest" description="Disordered" evidence="3">
    <location>
        <begin position="68"/>
        <end position="92"/>
    </location>
</feature>
<dbReference type="AlphaFoldDB" id="G5AGJ6"/>
<evidence type="ECO:0000256" key="2">
    <source>
        <dbReference type="SAM" id="Coils"/>
    </source>
</evidence>
<dbReference type="PANTHER" id="PTHR13015">
    <property type="entry name" value="PROTEIN AD-016-RELATED"/>
    <property type="match status" value="1"/>
</dbReference>
<feature type="domain" description="FH2" evidence="4">
    <location>
        <begin position="338"/>
        <end position="719"/>
    </location>
</feature>
<dbReference type="InterPro" id="IPR042201">
    <property type="entry name" value="FH2_Formin_sf"/>
</dbReference>
<protein>
    <recommendedName>
        <fullName evidence="4">FH2 domain-containing protein</fullName>
    </recommendedName>
</protein>
<evidence type="ECO:0000256" key="3">
    <source>
        <dbReference type="SAM" id="MobiDB-lite"/>
    </source>
</evidence>
<dbReference type="GO" id="GO:0030041">
    <property type="term" value="P:actin filament polymerization"/>
    <property type="evidence" value="ECO:0007669"/>
    <property type="project" value="TreeGrafter"/>
</dbReference>
<gene>
    <name evidence="5" type="ORF">PHYSODRAFT_342442</name>
</gene>
<evidence type="ECO:0000259" key="4">
    <source>
        <dbReference type="PROSITE" id="PS51444"/>
    </source>
</evidence>
<organism evidence="5 6">
    <name type="scientific">Phytophthora sojae (strain P6497)</name>
    <name type="common">Soybean stem and root rot agent</name>
    <name type="synonym">Phytophthora megasperma f. sp. glycines</name>
    <dbReference type="NCBI Taxonomy" id="1094619"/>
    <lineage>
        <taxon>Eukaryota</taxon>
        <taxon>Sar</taxon>
        <taxon>Stramenopiles</taxon>
        <taxon>Oomycota</taxon>
        <taxon>Peronosporomycetes</taxon>
        <taxon>Peronosporales</taxon>
        <taxon>Peronosporaceae</taxon>
        <taxon>Phytophthora</taxon>
    </lineage>
</organism>
<feature type="region of interest" description="Disordered" evidence="3">
    <location>
        <begin position="1"/>
        <end position="47"/>
    </location>
</feature>
<comment type="similarity">
    <text evidence="1">Belongs to the CCDC53 family.</text>
</comment>
<feature type="region of interest" description="Disordered" evidence="3">
    <location>
        <begin position="666"/>
        <end position="690"/>
    </location>
</feature>
<dbReference type="OMA" id="YEKYFAM"/>
<dbReference type="PROSITE" id="PS51444">
    <property type="entry name" value="FH2"/>
    <property type="match status" value="1"/>
</dbReference>
<dbReference type="PANTHER" id="PTHR13015:SF0">
    <property type="entry name" value="WASH COMPLEX SUBUNIT 3"/>
    <property type="match status" value="1"/>
</dbReference>
<keyword evidence="6" id="KW-1185">Reference proteome</keyword>
<dbReference type="SMART" id="SM00498">
    <property type="entry name" value="FH2"/>
    <property type="match status" value="1"/>
</dbReference>
<dbReference type="InParanoid" id="G5AGJ6"/>
<evidence type="ECO:0000313" key="5">
    <source>
        <dbReference type="EMBL" id="EGZ05276.1"/>
    </source>
</evidence>
<dbReference type="GO" id="GO:0006887">
    <property type="term" value="P:exocytosis"/>
    <property type="evidence" value="ECO:0007669"/>
    <property type="project" value="TreeGrafter"/>
</dbReference>
<dbReference type="EMBL" id="JH159167">
    <property type="protein sequence ID" value="EGZ05276.1"/>
    <property type="molecule type" value="Genomic_DNA"/>
</dbReference>
<accession>G5AGJ6</accession>
<dbReference type="Proteomes" id="UP000002640">
    <property type="component" value="Unassembled WGS sequence"/>
</dbReference>
<keyword evidence="2" id="KW-0175">Coiled coil</keyword>
<dbReference type="Pfam" id="PF10152">
    <property type="entry name" value="CCDC53"/>
    <property type="match status" value="4"/>
</dbReference>
<dbReference type="Pfam" id="PF02181">
    <property type="entry name" value="FH2"/>
    <property type="match status" value="1"/>
</dbReference>
<feature type="coiled-coil region" evidence="2">
    <location>
        <begin position="548"/>
        <end position="614"/>
    </location>
</feature>
<feature type="compositionally biased region" description="Basic and acidic residues" evidence="3">
    <location>
        <begin position="666"/>
        <end position="678"/>
    </location>
</feature>
<feature type="compositionally biased region" description="Low complexity" evidence="3">
    <location>
        <begin position="38"/>
        <end position="47"/>
    </location>
</feature>
<dbReference type="GeneID" id="20648279"/>
<name>G5AGJ6_PHYSP</name>
<proteinExistence type="inferred from homology"/>
<dbReference type="KEGG" id="psoj:PHYSODRAFT_342442"/>
<sequence length="719" mass="79066">MSLANTLGAATSTTPAPPKLDTKSALLSELKTARKSTETSAASSGESKYTLMLKRGVPFEAVQNCMRKDGVDPSTLKPLPPVDKAPADDGDAGEVADAQKKMLKDMEEYSSYFRMLRMGCPKEAVKKVNDGRDRSNNPDLGPEAVYDEVKDRIAATQSVSKLQDDIKCVNSSTSNSEKDAASEVLLKDHEVYAKYFKMLKMGLPEGTVRQKMKADGMDDRALELGGGAMVSQLAGASGGNGVKPQDNPTYAKYFKMLKTGLPEGAVRQKMKTEGVDERALDLGGDAFVSELISSNNDVKLQDDPVYSKYFKMLKMGLPEGAVKQKMVKENADVRALDLGPDATPKRPRKKLHWQPISEDRLSNLTQQTIREDEDDDVDFDMDMDELEALFFANQNPGYGKKNSSRGQSKALKRKRSVTLIDGKRAMNAAISLARVKLSYTEIAQAVIKFDPNGLTLEQLVGIIEFLPTSEEAALVSGAELSASLSHLLKAGEELGNTLNGRGEDNGIKGFTVDSLLRLGHTKAVNQKTTVLHYLVRLVKKNHPARESFDTFDEEYKKLEKGLTSLNNELVLLEKQQAVESLGLEVTIKSMQTAASDIEAQMEALKEGIDRAQEEVSSVLDYFGEDPKRNPTEFFTTLMFQRARNEVDAADEAAQRAALEDAAIEQHEAPAEAEQRNDVEGGVTSDSRAITDRTRARHTAFRRKLMDGEASLLLCWSYYT</sequence>
<reference evidence="5 6" key="1">
    <citation type="journal article" date="2006" name="Science">
        <title>Phytophthora genome sequences uncover evolutionary origins and mechanisms of pathogenesis.</title>
        <authorList>
            <person name="Tyler B.M."/>
            <person name="Tripathy S."/>
            <person name="Zhang X."/>
            <person name="Dehal P."/>
            <person name="Jiang R.H."/>
            <person name="Aerts A."/>
            <person name="Arredondo F.D."/>
            <person name="Baxter L."/>
            <person name="Bensasson D."/>
            <person name="Beynon J.L."/>
            <person name="Chapman J."/>
            <person name="Damasceno C.M."/>
            <person name="Dorrance A.E."/>
            <person name="Dou D."/>
            <person name="Dickerman A.W."/>
            <person name="Dubchak I.L."/>
            <person name="Garbelotto M."/>
            <person name="Gijzen M."/>
            <person name="Gordon S.G."/>
            <person name="Govers F."/>
            <person name="Grunwald N.J."/>
            <person name="Huang W."/>
            <person name="Ivors K.L."/>
            <person name="Jones R.W."/>
            <person name="Kamoun S."/>
            <person name="Krampis K."/>
            <person name="Lamour K.H."/>
            <person name="Lee M.K."/>
            <person name="McDonald W.H."/>
            <person name="Medina M."/>
            <person name="Meijer H.J."/>
            <person name="Nordberg E.K."/>
            <person name="Maclean D.J."/>
            <person name="Ospina-Giraldo M.D."/>
            <person name="Morris P.F."/>
            <person name="Phuntumart V."/>
            <person name="Putnam N.H."/>
            <person name="Rash S."/>
            <person name="Rose J.K."/>
            <person name="Sakihama Y."/>
            <person name="Salamov A.A."/>
            <person name="Savidor A."/>
            <person name="Scheuring C.F."/>
            <person name="Smith B.M."/>
            <person name="Sobral B.W."/>
            <person name="Terry A."/>
            <person name="Torto-Alalibo T.A."/>
            <person name="Win J."/>
            <person name="Xu Z."/>
            <person name="Zhang H."/>
            <person name="Grigoriev I.V."/>
            <person name="Rokhsar D.S."/>
            <person name="Boore J.L."/>
        </authorList>
    </citation>
    <scope>NUCLEOTIDE SEQUENCE [LARGE SCALE GENOMIC DNA]</scope>
    <source>
        <strain evidence="5 6">P6497</strain>
    </source>
</reference>
<dbReference type="GO" id="GO:0071203">
    <property type="term" value="C:WASH complex"/>
    <property type="evidence" value="ECO:0007669"/>
    <property type="project" value="InterPro"/>
</dbReference>
<dbReference type="InterPro" id="IPR015425">
    <property type="entry name" value="FH2_Formin"/>
</dbReference>
<dbReference type="InterPro" id="IPR019309">
    <property type="entry name" value="WASHC3"/>
</dbReference>
<evidence type="ECO:0000256" key="1">
    <source>
        <dbReference type="ARBA" id="ARBA00006290"/>
    </source>
</evidence>
<dbReference type="RefSeq" id="XP_009539197.1">
    <property type="nucleotide sequence ID" value="XM_009540902.1"/>
</dbReference>
<evidence type="ECO:0000313" key="6">
    <source>
        <dbReference type="Proteomes" id="UP000002640"/>
    </source>
</evidence>